<evidence type="ECO:0000313" key="2">
    <source>
        <dbReference type="EMBL" id="CAA0123067.1"/>
    </source>
</evidence>
<keyword evidence="3" id="KW-1185">Reference proteome</keyword>
<organism evidence="2 3">
    <name type="scientific">BD1-7 clade bacterium</name>
    <dbReference type="NCBI Taxonomy" id="2029982"/>
    <lineage>
        <taxon>Bacteria</taxon>
        <taxon>Pseudomonadati</taxon>
        <taxon>Pseudomonadota</taxon>
        <taxon>Gammaproteobacteria</taxon>
        <taxon>Cellvibrionales</taxon>
        <taxon>Spongiibacteraceae</taxon>
        <taxon>BD1-7 clade</taxon>
    </lineage>
</organism>
<reference evidence="2 3" key="1">
    <citation type="submission" date="2019-11" db="EMBL/GenBank/DDBJ databases">
        <authorList>
            <person name="Holert J."/>
        </authorList>
    </citation>
    <scope>NUCLEOTIDE SEQUENCE [LARGE SCALE GENOMIC DNA]</scope>
    <source>
        <strain evidence="2">SB11_3</strain>
    </source>
</reference>
<dbReference type="EMBL" id="CACSIO010000045">
    <property type="protein sequence ID" value="CAA0123067.1"/>
    <property type="molecule type" value="Genomic_DNA"/>
</dbReference>
<proteinExistence type="predicted"/>
<evidence type="ECO:0000313" key="3">
    <source>
        <dbReference type="Proteomes" id="UP000441399"/>
    </source>
</evidence>
<feature type="transmembrane region" description="Helical" evidence="1">
    <location>
        <begin position="49"/>
        <end position="66"/>
    </location>
</feature>
<protein>
    <submittedName>
        <fullName evidence="2">Uncharacterized protein</fullName>
    </submittedName>
</protein>
<evidence type="ECO:0000256" key="1">
    <source>
        <dbReference type="SAM" id="Phobius"/>
    </source>
</evidence>
<accession>A0A5S9QWT9</accession>
<sequence length="168" mass="19918">MLMRTASINRVIDKPDSKYMYAISLPWYFILDAMHVFFAFGIVVKYPEYFTSAEKALVLIFMIVYFRYRSMLKEATQPHFKLMKVRLFNYLMHRYLTWVVIFSGIGVVVHHKAPYYQDDYILVATLVLCWIYHSMTKAILRVLSVRTVKQNVDHQDKCSSSEVREGYS</sequence>
<feature type="transmembrane region" description="Helical" evidence="1">
    <location>
        <begin position="21"/>
        <end position="43"/>
    </location>
</feature>
<keyword evidence="1" id="KW-0472">Membrane</keyword>
<dbReference type="AlphaFoldDB" id="A0A5S9QWT9"/>
<keyword evidence="1" id="KW-0812">Transmembrane</keyword>
<name>A0A5S9QWT9_9GAMM</name>
<keyword evidence="1" id="KW-1133">Transmembrane helix</keyword>
<gene>
    <name evidence="2" type="ORF">OPDIPICF_02779</name>
</gene>
<feature type="transmembrane region" description="Helical" evidence="1">
    <location>
        <begin position="87"/>
        <end position="108"/>
    </location>
</feature>
<dbReference type="Proteomes" id="UP000441399">
    <property type="component" value="Unassembled WGS sequence"/>
</dbReference>
<feature type="transmembrane region" description="Helical" evidence="1">
    <location>
        <begin position="120"/>
        <end position="140"/>
    </location>
</feature>